<protein>
    <submittedName>
        <fullName evidence="6">Transcriptional regulator</fullName>
    </submittedName>
</protein>
<evidence type="ECO:0000313" key="6">
    <source>
        <dbReference type="EMBL" id="EHM09543.1"/>
    </source>
</evidence>
<keyword evidence="2 4" id="KW-0238">DNA-binding</keyword>
<evidence type="ECO:0000256" key="2">
    <source>
        <dbReference type="ARBA" id="ARBA00023125"/>
    </source>
</evidence>
<evidence type="ECO:0000256" key="4">
    <source>
        <dbReference type="PROSITE-ProRule" id="PRU00335"/>
    </source>
</evidence>
<dbReference type="InterPro" id="IPR050109">
    <property type="entry name" value="HTH-type_TetR-like_transc_reg"/>
</dbReference>
<dbReference type="InterPro" id="IPR001647">
    <property type="entry name" value="HTH_TetR"/>
</dbReference>
<feature type="domain" description="HTH tetR-type" evidence="5">
    <location>
        <begin position="13"/>
        <end position="73"/>
    </location>
</feature>
<dbReference type="PANTHER" id="PTHR30055:SF234">
    <property type="entry name" value="HTH-TYPE TRANSCRIPTIONAL REGULATOR BETI"/>
    <property type="match status" value="1"/>
</dbReference>
<reference evidence="6 7" key="1">
    <citation type="submission" date="2011-10" db="EMBL/GenBank/DDBJ databases">
        <title>The Noncontiguous Finished genome of Thermanaerovibrio velox DSM 12556.</title>
        <authorList>
            <consortium name="US DOE Joint Genome Institute (JGI-PGF)"/>
            <person name="Lucas S."/>
            <person name="Copeland A."/>
            <person name="Lapidus A."/>
            <person name="Glavina del Rio T."/>
            <person name="Dalin E."/>
            <person name="Tice H."/>
            <person name="Bruce D."/>
            <person name="Goodwin L."/>
            <person name="Pitluck S."/>
            <person name="Peters L."/>
            <person name="Mikhailova N."/>
            <person name="Teshima H."/>
            <person name="Kyrpides N."/>
            <person name="Mavromatis K."/>
            <person name="Ivanova N."/>
            <person name="Markowitz V."/>
            <person name="Cheng J.-F."/>
            <person name="Hugenholtz P."/>
            <person name="Woyke T."/>
            <person name="Wu D."/>
            <person name="Spring S."/>
            <person name="Brambilla E.-M."/>
            <person name="Klenk H.-P."/>
            <person name="Eisen J.A."/>
        </authorList>
    </citation>
    <scope>NUCLEOTIDE SEQUENCE [LARGE SCALE GENOMIC DNA]</scope>
    <source>
        <strain evidence="6 7">DSM 12556</strain>
    </source>
</reference>
<keyword evidence="7" id="KW-1185">Reference proteome</keyword>
<dbReference type="InterPro" id="IPR009057">
    <property type="entry name" value="Homeodomain-like_sf"/>
</dbReference>
<dbReference type="Proteomes" id="UP000005730">
    <property type="component" value="Chromosome"/>
</dbReference>
<dbReference type="SUPFAM" id="SSF48498">
    <property type="entry name" value="Tetracyclin repressor-like, C-terminal domain"/>
    <property type="match status" value="1"/>
</dbReference>
<gene>
    <name evidence="6" type="ORF">TheveDRAFT_0376</name>
</gene>
<dbReference type="GO" id="GO:0000976">
    <property type="term" value="F:transcription cis-regulatory region binding"/>
    <property type="evidence" value="ECO:0007669"/>
    <property type="project" value="TreeGrafter"/>
</dbReference>
<sequence>MRLSEKKRDLLELVTREALYEAAVRILREEGWKGLTMEKLAQRAGVAKGTIYKYFESKGDVLFFVMKRNGGITAERLSEIREEVVNRRVSASKGLEEALEVAASGMYRNRHVIAAIGRAFEEDSSLMARKSHMCHQGEDHPLSVIRRCIRDIIAAGIEDGSLRPVDPDAAETIIHCTMMGLGRLFAIEGPETGVPSDQICGLLKTMVLQGLSAKDEKPEGVRG</sequence>
<dbReference type="PANTHER" id="PTHR30055">
    <property type="entry name" value="HTH-TYPE TRANSCRIPTIONAL REGULATOR RUTR"/>
    <property type="match status" value="1"/>
</dbReference>
<evidence type="ECO:0000256" key="3">
    <source>
        <dbReference type="ARBA" id="ARBA00023163"/>
    </source>
</evidence>
<dbReference type="Gene3D" id="1.10.357.10">
    <property type="entry name" value="Tetracycline Repressor, domain 2"/>
    <property type="match status" value="1"/>
</dbReference>
<dbReference type="STRING" id="926567.TheveDRAFT_0376"/>
<evidence type="ECO:0000313" key="7">
    <source>
        <dbReference type="Proteomes" id="UP000005730"/>
    </source>
</evidence>
<dbReference type="CDD" id="cd00093">
    <property type="entry name" value="HTH_XRE"/>
    <property type="match status" value="1"/>
</dbReference>
<evidence type="ECO:0000256" key="1">
    <source>
        <dbReference type="ARBA" id="ARBA00023015"/>
    </source>
</evidence>
<dbReference type="PROSITE" id="PS50977">
    <property type="entry name" value="HTH_TETR_2"/>
    <property type="match status" value="1"/>
</dbReference>
<organism evidence="6 7">
    <name type="scientific">Thermanaerovibrio velox DSM 12556</name>
    <dbReference type="NCBI Taxonomy" id="926567"/>
    <lineage>
        <taxon>Bacteria</taxon>
        <taxon>Thermotogati</taxon>
        <taxon>Synergistota</taxon>
        <taxon>Synergistia</taxon>
        <taxon>Synergistales</taxon>
        <taxon>Synergistaceae</taxon>
        <taxon>Thermanaerovibrio</taxon>
    </lineage>
</organism>
<dbReference type="eggNOG" id="COG1309">
    <property type="taxonomic scope" value="Bacteria"/>
</dbReference>
<dbReference type="GO" id="GO:0003700">
    <property type="term" value="F:DNA-binding transcription factor activity"/>
    <property type="evidence" value="ECO:0007669"/>
    <property type="project" value="TreeGrafter"/>
</dbReference>
<keyword evidence="3" id="KW-0804">Transcription</keyword>
<feature type="DNA-binding region" description="H-T-H motif" evidence="4">
    <location>
        <begin position="36"/>
        <end position="55"/>
    </location>
</feature>
<dbReference type="InterPro" id="IPR001387">
    <property type="entry name" value="Cro/C1-type_HTH"/>
</dbReference>
<dbReference type="SUPFAM" id="SSF46689">
    <property type="entry name" value="Homeodomain-like"/>
    <property type="match status" value="1"/>
</dbReference>
<accession>H0UPJ6</accession>
<dbReference type="Pfam" id="PF00440">
    <property type="entry name" value="TetR_N"/>
    <property type="match status" value="1"/>
</dbReference>
<dbReference type="PRINTS" id="PR00455">
    <property type="entry name" value="HTHTETR"/>
</dbReference>
<dbReference type="HOGENOM" id="CLU_069356_12_2_0"/>
<dbReference type="AlphaFoldDB" id="H0UPJ6"/>
<name>H0UPJ6_9BACT</name>
<dbReference type="InterPro" id="IPR036271">
    <property type="entry name" value="Tet_transcr_reg_TetR-rel_C_sf"/>
</dbReference>
<dbReference type="OrthoDB" id="9785164at2"/>
<dbReference type="RefSeq" id="WP_006583037.1">
    <property type="nucleotide sequence ID" value="NZ_CM001377.1"/>
</dbReference>
<evidence type="ECO:0000259" key="5">
    <source>
        <dbReference type="PROSITE" id="PS50977"/>
    </source>
</evidence>
<dbReference type="EMBL" id="CM001377">
    <property type="protein sequence ID" value="EHM09543.1"/>
    <property type="molecule type" value="Genomic_DNA"/>
</dbReference>
<keyword evidence="1" id="KW-0805">Transcription regulation</keyword>
<proteinExistence type="predicted"/>